<organism evidence="11 12">
    <name type="scientific">Cylindrospermum stagnale PCC 7417</name>
    <dbReference type="NCBI Taxonomy" id="56107"/>
    <lineage>
        <taxon>Bacteria</taxon>
        <taxon>Bacillati</taxon>
        <taxon>Cyanobacteriota</taxon>
        <taxon>Cyanophyceae</taxon>
        <taxon>Nostocales</taxon>
        <taxon>Nostocaceae</taxon>
        <taxon>Cylindrospermum</taxon>
    </lineage>
</organism>
<evidence type="ECO:0000256" key="9">
    <source>
        <dbReference type="SAM" id="MobiDB-lite"/>
    </source>
</evidence>
<evidence type="ECO:0000256" key="7">
    <source>
        <dbReference type="ARBA" id="ARBA00029829"/>
    </source>
</evidence>
<keyword evidence="5" id="KW-1133">Transmembrane helix</keyword>
<sequence>MTDSFSSEHLEELIAGYALGELESEEAEELERLIAQNPEIVKQIAQLQEVMALLPYEIPEVQPSPQLRSKILAAAQANEIPVASKKRFSLPWGQIIAALVALGLALDGYRLRQELQLTQAQLAHQAEIIALLQQPNSRLVALKGVDANTASGSIILAPNKQKFVIVAENLSRLPENEIYRLWAVVDDKKIACGQFNASLTRTVFDSFPIPSNVCSLDKATLVVTKEPVPSPPQPVGTPVLIGKPQDS</sequence>
<evidence type="ECO:0000256" key="6">
    <source>
        <dbReference type="ARBA" id="ARBA00023136"/>
    </source>
</evidence>
<dbReference type="PANTHER" id="PTHR37461:SF1">
    <property type="entry name" value="ANTI-SIGMA-K FACTOR RSKA"/>
    <property type="match status" value="1"/>
</dbReference>
<dbReference type="Pfam" id="PF10099">
    <property type="entry name" value="RskA_C"/>
    <property type="match status" value="1"/>
</dbReference>
<dbReference type="GO" id="GO:0006417">
    <property type="term" value="P:regulation of translation"/>
    <property type="evidence" value="ECO:0007669"/>
    <property type="project" value="TreeGrafter"/>
</dbReference>
<dbReference type="AlphaFoldDB" id="K9WSQ4"/>
<dbReference type="EMBL" id="CP003642">
    <property type="protein sequence ID" value="AFZ22811.1"/>
    <property type="molecule type" value="Genomic_DNA"/>
</dbReference>
<name>K9WSQ4_9NOST</name>
<feature type="domain" description="Anti-sigma K factor RskA C-terminal" evidence="10">
    <location>
        <begin position="96"/>
        <end position="234"/>
    </location>
</feature>
<evidence type="ECO:0000313" key="11">
    <source>
        <dbReference type="EMBL" id="AFZ22811.1"/>
    </source>
</evidence>
<evidence type="ECO:0000256" key="3">
    <source>
        <dbReference type="ARBA" id="ARBA00022475"/>
    </source>
</evidence>
<keyword evidence="12" id="KW-1185">Reference proteome</keyword>
<dbReference type="Gene3D" id="1.10.10.1320">
    <property type="entry name" value="Anti-sigma factor, zinc-finger domain"/>
    <property type="match status" value="1"/>
</dbReference>
<evidence type="ECO:0000256" key="4">
    <source>
        <dbReference type="ARBA" id="ARBA00022692"/>
    </source>
</evidence>
<dbReference type="PANTHER" id="PTHR37461">
    <property type="entry name" value="ANTI-SIGMA-K FACTOR RSKA"/>
    <property type="match status" value="1"/>
</dbReference>
<feature type="region of interest" description="Disordered" evidence="9">
    <location>
        <begin position="227"/>
        <end position="247"/>
    </location>
</feature>
<comment type="subcellular location">
    <subcellularLocation>
        <location evidence="2">Cell membrane</location>
    </subcellularLocation>
    <subcellularLocation>
        <location evidence="1">Membrane</location>
        <topology evidence="1">Single-pass membrane protein</topology>
    </subcellularLocation>
</comment>
<gene>
    <name evidence="11" type="ORF">Cylst_0467</name>
</gene>
<keyword evidence="6" id="KW-0472">Membrane</keyword>
<evidence type="ECO:0000256" key="1">
    <source>
        <dbReference type="ARBA" id="ARBA00004167"/>
    </source>
</evidence>
<proteinExistence type="predicted"/>
<dbReference type="RefSeq" id="WP_015206068.1">
    <property type="nucleotide sequence ID" value="NC_019757.1"/>
</dbReference>
<evidence type="ECO:0000256" key="2">
    <source>
        <dbReference type="ARBA" id="ARBA00004236"/>
    </source>
</evidence>
<dbReference type="HOGENOM" id="CLU_075802_3_0_3"/>
<dbReference type="GO" id="GO:0005886">
    <property type="term" value="C:plasma membrane"/>
    <property type="evidence" value="ECO:0007669"/>
    <property type="project" value="UniProtKB-SubCell"/>
</dbReference>
<dbReference type="KEGG" id="csg:Cylst_0467"/>
<dbReference type="eggNOG" id="COG5343">
    <property type="taxonomic scope" value="Bacteria"/>
</dbReference>
<dbReference type="OrthoDB" id="421181at2"/>
<dbReference type="Proteomes" id="UP000010475">
    <property type="component" value="Chromosome"/>
</dbReference>
<accession>K9WSQ4</accession>
<keyword evidence="4" id="KW-0812">Transmembrane</keyword>
<evidence type="ECO:0000256" key="8">
    <source>
        <dbReference type="ARBA" id="ARBA00030803"/>
    </source>
</evidence>
<protein>
    <recommendedName>
        <fullName evidence="8">Regulator of SigK</fullName>
    </recommendedName>
    <alternativeName>
        <fullName evidence="7">Sigma-K anti-sigma factor RskA</fullName>
    </alternativeName>
</protein>
<evidence type="ECO:0000256" key="5">
    <source>
        <dbReference type="ARBA" id="ARBA00022989"/>
    </source>
</evidence>
<evidence type="ECO:0000259" key="10">
    <source>
        <dbReference type="Pfam" id="PF10099"/>
    </source>
</evidence>
<dbReference type="InterPro" id="IPR041916">
    <property type="entry name" value="Anti_sigma_zinc_sf"/>
</dbReference>
<dbReference type="STRING" id="56107.Cylst_0467"/>
<keyword evidence="3" id="KW-1003">Cell membrane</keyword>
<dbReference type="InterPro" id="IPR018764">
    <property type="entry name" value="RskA_C"/>
</dbReference>
<dbReference type="InterPro" id="IPR051474">
    <property type="entry name" value="Anti-sigma-K/W_factor"/>
</dbReference>
<dbReference type="GO" id="GO:0016989">
    <property type="term" value="F:sigma factor antagonist activity"/>
    <property type="evidence" value="ECO:0007669"/>
    <property type="project" value="TreeGrafter"/>
</dbReference>
<evidence type="ECO:0000313" key="12">
    <source>
        <dbReference type="Proteomes" id="UP000010475"/>
    </source>
</evidence>
<reference evidence="11 12" key="1">
    <citation type="submission" date="2012-06" db="EMBL/GenBank/DDBJ databases">
        <title>Finished chromosome of genome of Cylindrospermum stagnale PCC 7417.</title>
        <authorList>
            <consortium name="US DOE Joint Genome Institute"/>
            <person name="Gugger M."/>
            <person name="Coursin T."/>
            <person name="Rippka R."/>
            <person name="Tandeau De Marsac N."/>
            <person name="Huntemann M."/>
            <person name="Wei C.-L."/>
            <person name="Han J."/>
            <person name="Detter J.C."/>
            <person name="Han C."/>
            <person name="Tapia R."/>
            <person name="Chen A."/>
            <person name="Kyrpides N."/>
            <person name="Mavromatis K."/>
            <person name="Markowitz V."/>
            <person name="Szeto E."/>
            <person name="Ivanova N."/>
            <person name="Pagani I."/>
            <person name="Pati A."/>
            <person name="Goodwin L."/>
            <person name="Nordberg H.P."/>
            <person name="Cantor M.N."/>
            <person name="Hua S.X."/>
            <person name="Woyke T."/>
            <person name="Kerfeld C.A."/>
        </authorList>
    </citation>
    <scope>NUCLEOTIDE SEQUENCE [LARGE SCALE GENOMIC DNA]</scope>
    <source>
        <strain evidence="11 12">PCC 7417</strain>
    </source>
</reference>